<dbReference type="InterPro" id="IPR050563">
    <property type="entry name" value="4-hydroxybenzoyl-CoA_TE"/>
</dbReference>
<accession>A0A160TDN6</accession>
<reference evidence="4" key="1">
    <citation type="submission" date="2015-10" db="EMBL/GenBank/DDBJ databases">
        <authorList>
            <person name="Gilbert D.G."/>
        </authorList>
    </citation>
    <scope>NUCLEOTIDE SEQUENCE</scope>
</reference>
<dbReference type="Gene3D" id="3.10.129.10">
    <property type="entry name" value="Hotdog Thioesterase"/>
    <property type="match status" value="1"/>
</dbReference>
<protein>
    <submittedName>
        <fullName evidence="4">4-hydroxybenzoyl-CoA thioesterase family active site</fullName>
    </submittedName>
</protein>
<feature type="domain" description="Thioesterase" evidence="3">
    <location>
        <begin position="16"/>
        <end position="97"/>
    </location>
</feature>
<dbReference type="EMBL" id="CZQC01000069">
    <property type="protein sequence ID" value="CUS42685.1"/>
    <property type="molecule type" value="Genomic_DNA"/>
</dbReference>
<evidence type="ECO:0000256" key="2">
    <source>
        <dbReference type="ARBA" id="ARBA00022801"/>
    </source>
</evidence>
<gene>
    <name evidence="4" type="ORF">MGWOODY_Tha2658</name>
</gene>
<dbReference type="AlphaFoldDB" id="A0A160TDN6"/>
<dbReference type="InterPro" id="IPR029069">
    <property type="entry name" value="HotDog_dom_sf"/>
</dbReference>
<evidence type="ECO:0000259" key="3">
    <source>
        <dbReference type="Pfam" id="PF03061"/>
    </source>
</evidence>
<evidence type="ECO:0000313" key="4">
    <source>
        <dbReference type="EMBL" id="CUS42685.1"/>
    </source>
</evidence>
<keyword evidence="2" id="KW-0378">Hydrolase</keyword>
<sequence>MSVDIIVRGYHLDIYQHVNNGRYLEFLEESRWDFLGHHRLVEQFQERDLAIVVANININYRKPAVFGDVLRVSTSVAAIGNKSAKFSQEVWRLENGEPKDLVVDAVVTFCLLDDASQNAVVISGDVRAILESLLEIGA</sequence>
<dbReference type="InterPro" id="IPR006684">
    <property type="entry name" value="YbgC/YbaW"/>
</dbReference>
<dbReference type="PANTHER" id="PTHR31793">
    <property type="entry name" value="4-HYDROXYBENZOYL-COA THIOESTERASE FAMILY MEMBER"/>
    <property type="match status" value="1"/>
</dbReference>
<evidence type="ECO:0000256" key="1">
    <source>
        <dbReference type="ARBA" id="ARBA00005953"/>
    </source>
</evidence>
<proteinExistence type="inferred from homology"/>
<dbReference type="CDD" id="cd00586">
    <property type="entry name" value="4HBT"/>
    <property type="match status" value="1"/>
</dbReference>
<dbReference type="GO" id="GO:0047617">
    <property type="term" value="F:fatty acyl-CoA hydrolase activity"/>
    <property type="evidence" value="ECO:0007669"/>
    <property type="project" value="TreeGrafter"/>
</dbReference>
<dbReference type="PANTHER" id="PTHR31793:SF24">
    <property type="entry name" value="LONG-CHAIN ACYL-COA THIOESTERASE FADM"/>
    <property type="match status" value="1"/>
</dbReference>
<dbReference type="NCBIfam" id="TIGR00051">
    <property type="entry name" value="YbgC/FadM family acyl-CoA thioesterase"/>
    <property type="match status" value="1"/>
</dbReference>
<dbReference type="SUPFAM" id="SSF54637">
    <property type="entry name" value="Thioesterase/thiol ester dehydrase-isomerase"/>
    <property type="match status" value="1"/>
</dbReference>
<dbReference type="InterPro" id="IPR006683">
    <property type="entry name" value="Thioestr_dom"/>
</dbReference>
<dbReference type="Pfam" id="PF03061">
    <property type="entry name" value="4HBT"/>
    <property type="match status" value="1"/>
</dbReference>
<name>A0A160TDN6_9ZZZZ</name>
<organism evidence="4">
    <name type="scientific">hydrothermal vent metagenome</name>
    <dbReference type="NCBI Taxonomy" id="652676"/>
    <lineage>
        <taxon>unclassified sequences</taxon>
        <taxon>metagenomes</taxon>
        <taxon>ecological metagenomes</taxon>
    </lineage>
</organism>
<comment type="similarity">
    <text evidence="1">Belongs to the 4-hydroxybenzoyl-CoA thioesterase family.</text>
</comment>